<name>A0A507BR08_9FUNG</name>
<dbReference type="AlphaFoldDB" id="A0A507BR08"/>
<gene>
    <name evidence="2" type="ORF">SeLEV6574_g08648</name>
</gene>
<dbReference type="Pfam" id="PF22936">
    <property type="entry name" value="Pol_BBD"/>
    <property type="match status" value="1"/>
</dbReference>
<dbReference type="VEuPathDB" id="FungiDB:SeMB42_g06730"/>
<reference evidence="2 3" key="1">
    <citation type="journal article" date="2019" name="Sci. Rep.">
        <title>Comparative genomics of chytrid fungi reveal insights into the obligate biotrophic and pathogenic lifestyle of Synchytrium endobioticum.</title>
        <authorList>
            <person name="van de Vossenberg B.T.L.H."/>
            <person name="Warris S."/>
            <person name="Nguyen H.D.T."/>
            <person name="van Gent-Pelzer M.P.E."/>
            <person name="Joly D.L."/>
            <person name="van de Geest H.C."/>
            <person name="Bonants P.J.M."/>
            <person name="Smith D.S."/>
            <person name="Levesque C.A."/>
            <person name="van der Lee T.A.J."/>
        </authorList>
    </citation>
    <scope>NUCLEOTIDE SEQUENCE [LARGE SCALE GENOMIC DNA]</scope>
    <source>
        <strain evidence="2 3">LEV6574</strain>
    </source>
</reference>
<accession>A0A507BR08</accession>
<dbReference type="InterPro" id="IPR054722">
    <property type="entry name" value="PolX-like_BBD"/>
</dbReference>
<protein>
    <recommendedName>
        <fullName evidence="1">Retrovirus-related Pol polyprotein from transposon TNT 1-94-like beta-barrel domain-containing protein</fullName>
    </recommendedName>
</protein>
<sequence length="244" mass="27401">MTPKRPSTFVSNNIIQRKSKESGRVSGSALTSIDEWDMSELEYHVTVSNIDKSGRDKSRWIMDSGCSQTSTFDRSLLNNFKQRNGSIIIGDGSRIEILGSGTMDLKTIIGGKIMSLSIDGVYYIPQLTRNLLSYGQLTTMGLYSDDRSTPGVWKFFDRYGQMCLQLKRSQNNMYETTTTDINDELHTSLTLLEHRRMGHLGQLVGNDCDTCNITKMTKPSPCHDYATIGYFAYLKLSSNASIII</sequence>
<evidence type="ECO:0000313" key="3">
    <source>
        <dbReference type="Proteomes" id="UP000320475"/>
    </source>
</evidence>
<organism evidence="2 3">
    <name type="scientific">Synchytrium endobioticum</name>
    <dbReference type="NCBI Taxonomy" id="286115"/>
    <lineage>
        <taxon>Eukaryota</taxon>
        <taxon>Fungi</taxon>
        <taxon>Fungi incertae sedis</taxon>
        <taxon>Chytridiomycota</taxon>
        <taxon>Chytridiomycota incertae sedis</taxon>
        <taxon>Chytridiomycetes</taxon>
        <taxon>Synchytriales</taxon>
        <taxon>Synchytriaceae</taxon>
        <taxon>Synchytrium</taxon>
    </lineage>
</organism>
<evidence type="ECO:0000313" key="2">
    <source>
        <dbReference type="EMBL" id="TPX30018.1"/>
    </source>
</evidence>
<dbReference type="OrthoDB" id="7691805at2759"/>
<feature type="domain" description="Retrovirus-related Pol polyprotein from transposon TNT 1-94-like beta-barrel" evidence="1">
    <location>
        <begin position="60"/>
        <end position="141"/>
    </location>
</feature>
<comment type="caution">
    <text evidence="2">The sequence shown here is derived from an EMBL/GenBank/DDBJ whole genome shotgun (WGS) entry which is preliminary data.</text>
</comment>
<dbReference type="EMBL" id="QEAM01001238">
    <property type="protein sequence ID" value="TPX30018.1"/>
    <property type="molecule type" value="Genomic_DNA"/>
</dbReference>
<proteinExistence type="predicted"/>
<dbReference type="Proteomes" id="UP000320475">
    <property type="component" value="Unassembled WGS sequence"/>
</dbReference>
<evidence type="ECO:0000259" key="1">
    <source>
        <dbReference type="Pfam" id="PF22936"/>
    </source>
</evidence>